<evidence type="ECO:0000313" key="3">
    <source>
        <dbReference type="EMBL" id="ADL51175.1"/>
    </source>
</evidence>
<accession>D9SW31</accession>
<feature type="transmembrane region" description="Helical" evidence="2">
    <location>
        <begin position="264"/>
        <end position="282"/>
    </location>
</feature>
<organism evidence="3 4">
    <name type="scientific">Clostridium cellulovorans (strain ATCC 35296 / DSM 3052 / OCM 3 / 743B)</name>
    <dbReference type="NCBI Taxonomy" id="573061"/>
    <lineage>
        <taxon>Bacteria</taxon>
        <taxon>Bacillati</taxon>
        <taxon>Bacillota</taxon>
        <taxon>Clostridia</taxon>
        <taxon>Eubacteriales</taxon>
        <taxon>Clostridiaceae</taxon>
        <taxon>Clostridium</taxon>
    </lineage>
</organism>
<feature type="transmembrane region" description="Helical" evidence="2">
    <location>
        <begin position="288"/>
        <end position="306"/>
    </location>
</feature>
<dbReference type="HOGENOM" id="CLU_1003637_0_0_9"/>
<protein>
    <submittedName>
        <fullName evidence="3">Uncharacterized protein</fullName>
    </submittedName>
</protein>
<feature type="transmembrane region" description="Helical" evidence="2">
    <location>
        <begin position="81"/>
        <end position="102"/>
    </location>
</feature>
<dbReference type="KEGG" id="ccb:Clocel_1422"/>
<keyword evidence="2" id="KW-1133">Transmembrane helix</keyword>
<dbReference type="STRING" id="573061.Clocel_1422"/>
<evidence type="ECO:0000256" key="2">
    <source>
        <dbReference type="SAM" id="Phobius"/>
    </source>
</evidence>
<name>D9SW31_CLOC7</name>
<feature type="coiled-coil region" evidence="1">
    <location>
        <begin position="8"/>
        <end position="43"/>
    </location>
</feature>
<dbReference type="AlphaFoldDB" id="D9SW31"/>
<dbReference type="EMBL" id="CP002160">
    <property type="protein sequence ID" value="ADL51175.1"/>
    <property type="molecule type" value="Genomic_DNA"/>
</dbReference>
<proteinExistence type="predicted"/>
<sequence length="323" mass="37673">MERIDKYIDNIYKEFDRNDDEVKELREEMKAHLYDEIEELKNRGFNEDESIKMAIENFGEETNVSIDLAYIINRQNKFISILWKLAIIVFIASVASYGVSLYSEHNAMKKFNKEYTGSINAIVQSKVITNIEKKDSISEIEKSELNEIINQYNSEQNNGLYNFIVKHSNDIVFEYKKQEPENKKYGYSVSFGGDNEWSVDFKLANDAALYEKTVDDVKDSYISSSNVLHNRLKKLSLQLAFVSWMMIVVYFIQKTVLRGISIKIFAMILFLETFLVFTALTFDDHKDFLLLMVPVFTLIGYVYTIYTRKSISISIKDKNQCLS</sequence>
<gene>
    <name evidence="3" type="ordered locus">Clocel_1422</name>
</gene>
<dbReference type="InterPro" id="IPR047928">
    <property type="entry name" value="Perm_prefix_1"/>
</dbReference>
<keyword evidence="2" id="KW-0812">Transmembrane</keyword>
<keyword evidence="2" id="KW-0472">Membrane</keyword>
<feature type="transmembrane region" description="Helical" evidence="2">
    <location>
        <begin position="235"/>
        <end position="252"/>
    </location>
</feature>
<dbReference type="Proteomes" id="UP000002730">
    <property type="component" value="Chromosome"/>
</dbReference>
<reference evidence="3 4" key="1">
    <citation type="submission" date="2010-08" db="EMBL/GenBank/DDBJ databases">
        <title>Complete sequence of Clostridium cellulovorans 743B.</title>
        <authorList>
            <consortium name="US DOE Joint Genome Institute"/>
            <person name="Lucas S."/>
            <person name="Copeland A."/>
            <person name="Lapidus A."/>
            <person name="Cheng J.-F."/>
            <person name="Bruce D."/>
            <person name="Goodwin L."/>
            <person name="Pitluck S."/>
            <person name="Chertkov O."/>
            <person name="Detter J.C."/>
            <person name="Han C."/>
            <person name="Tapia R."/>
            <person name="Land M."/>
            <person name="Hauser L."/>
            <person name="Chang Y.-J."/>
            <person name="Jeffries C."/>
            <person name="Kyrpides N."/>
            <person name="Ivanova N."/>
            <person name="Mikhailova N."/>
            <person name="Hemme C.L."/>
            <person name="Woyke T."/>
        </authorList>
    </citation>
    <scope>NUCLEOTIDE SEQUENCE [LARGE SCALE GENOMIC DNA]</scope>
    <source>
        <strain evidence="4">ATCC 35296 / DSM 3052 / OCM 3 / 743B</strain>
    </source>
</reference>
<dbReference type="NCBIfam" id="NF038403">
    <property type="entry name" value="perm_prefix_1"/>
    <property type="match status" value="1"/>
</dbReference>
<dbReference type="OrthoDB" id="9816425at2"/>
<keyword evidence="4" id="KW-1185">Reference proteome</keyword>
<evidence type="ECO:0000256" key="1">
    <source>
        <dbReference type="SAM" id="Coils"/>
    </source>
</evidence>
<dbReference type="eggNOG" id="ENOG5034C2B">
    <property type="taxonomic scope" value="Bacteria"/>
</dbReference>
<evidence type="ECO:0000313" key="4">
    <source>
        <dbReference type="Proteomes" id="UP000002730"/>
    </source>
</evidence>
<dbReference type="RefSeq" id="WP_010075959.1">
    <property type="nucleotide sequence ID" value="NC_014393.1"/>
</dbReference>
<keyword evidence="1" id="KW-0175">Coiled coil</keyword>